<feature type="compositionally biased region" description="Low complexity" evidence="1">
    <location>
        <begin position="113"/>
        <end position="131"/>
    </location>
</feature>
<dbReference type="Proteomes" id="UP001342314">
    <property type="component" value="Unassembled WGS sequence"/>
</dbReference>
<evidence type="ECO:0000256" key="1">
    <source>
        <dbReference type="SAM" id="MobiDB-lite"/>
    </source>
</evidence>
<sequence>MRAVSVKLPQLLSLLPRDGIGASVYASRWAGKGLPVPTAASHEGDATCRWDVKKVRLVTKDGRVTGRAWGVLHWKGKRVTPEDKEYERIRGGLKYLWQSAVPPPLLVRHPRRAGAAAEPEAAPAEPAQPEV</sequence>
<name>A0AAV5GBB4_9BASI</name>
<dbReference type="EMBL" id="BQKY01000005">
    <property type="protein sequence ID" value="GJN89881.1"/>
    <property type="molecule type" value="Genomic_DNA"/>
</dbReference>
<keyword evidence="3" id="KW-1185">Reference proteome</keyword>
<evidence type="ECO:0000313" key="3">
    <source>
        <dbReference type="Proteomes" id="UP001342314"/>
    </source>
</evidence>
<comment type="caution">
    <text evidence="2">The sequence shown here is derived from an EMBL/GenBank/DDBJ whole genome shotgun (WGS) entry which is preliminary data.</text>
</comment>
<protein>
    <submittedName>
        <fullName evidence="2">Uncharacterized protein</fullName>
    </submittedName>
</protein>
<evidence type="ECO:0000313" key="2">
    <source>
        <dbReference type="EMBL" id="GJN89881.1"/>
    </source>
</evidence>
<proteinExistence type="predicted"/>
<gene>
    <name evidence="2" type="ORF">Rhopal_002870-T1</name>
</gene>
<reference evidence="2 3" key="1">
    <citation type="submission" date="2021-12" db="EMBL/GenBank/DDBJ databases">
        <title>High titer production of polyol ester of fatty acids by Rhodotorula paludigena BS15 towards product separation-free biomass refinery.</title>
        <authorList>
            <person name="Mano J."/>
            <person name="Ono H."/>
            <person name="Tanaka T."/>
            <person name="Naito K."/>
            <person name="Sushida H."/>
            <person name="Ike M."/>
            <person name="Tokuyasu K."/>
            <person name="Kitaoka M."/>
        </authorList>
    </citation>
    <scope>NUCLEOTIDE SEQUENCE [LARGE SCALE GENOMIC DNA]</scope>
    <source>
        <strain evidence="2 3">BS15</strain>
    </source>
</reference>
<dbReference type="AlphaFoldDB" id="A0AAV5GBB4"/>
<accession>A0AAV5GBB4</accession>
<organism evidence="2 3">
    <name type="scientific">Rhodotorula paludigena</name>
    <dbReference type="NCBI Taxonomy" id="86838"/>
    <lineage>
        <taxon>Eukaryota</taxon>
        <taxon>Fungi</taxon>
        <taxon>Dikarya</taxon>
        <taxon>Basidiomycota</taxon>
        <taxon>Pucciniomycotina</taxon>
        <taxon>Microbotryomycetes</taxon>
        <taxon>Sporidiobolales</taxon>
        <taxon>Sporidiobolaceae</taxon>
        <taxon>Rhodotorula</taxon>
    </lineage>
</organism>
<feature type="region of interest" description="Disordered" evidence="1">
    <location>
        <begin position="109"/>
        <end position="131"/>
    </location>
</feature>